<evidence type="ECO:0000256" key="3">
    <source>
        <dbReference type="PROSITE-ProRule" id="PRU00339"/>
    </source>
</evidence>
<protein>
    <recommendedName>
        <fullName evidence="5">Guanylate cyclase domain-containing protein</fullName>
    </recommendedName>
</protein>
<feature type="compositionally biased region" description="Basic and acidic residues" evidence="4">
    <location>
        <begin position="334"/>
        <end position="352"/>
    </location>
</feature>
<keyword evidence="3" id="KW-0802">TPR repeat</keyword>
<evidence type="ECO:0000313" key="6">
    <source>
        <dbReference type="EMBL" id="GCE11272.1"/>
    </source>
</evidence>
<evidence type="ECO:0000313" key="7">
    <source>
        <dbReference type="Proteomes" id="UP000287352"/>
    </source>
</evidence>
<dbReference type="GO" id="GO:0035556">
    <property type="term" value="P:intracellular signal transduction"/>
    <property type="evidence" value="ECO:0007669"/>
    <property type="project" value="InterPro"/>
</dbReference>
<dbReference type="GO" id="GO:0009190">
    <property type="term" value="P:cyclic nucleotide biosynthetic process"/>
    <property type="evidence" value="ECO:0007669"/>
    <property type="project" value="InterPro"/>
</dbReference>
<dbReference type="InterPro" id="IPR029787">
    <property type="entry name" value="Nucleotide_cyclase"/>
</dbReference>
<dbReference type="InterPro" id="IPR011990">
    <property type="entry name" value="TPR-like_helical_dom_sf"/>
</dbReference>
<dbReference type="PANTHER" id="PTHR16305">
    <property type="entry name" value="TESTICULAR SOLUBLE ADENYLYL CYCLASE"/>
    <property type="match status" value="1"/>
</dbReference>
<dbReference type="AlphaFoldDB" id="A0A401ZWT4"/>
<dbReference type="GO" id="GO:0004016">
    <property type="term" value="F:adenylate cyclase activity"/>
    <property type="evidence" value="ECO:0007669"/>
    <property type="project" value="UniProtKB-ARBA"/>
</dbReference>
<dbReference type="PROSITE" id="PS50125">
    <property type="entry name" value="GUANYLATE_CYCLASE_2"/>
    <property type="match status" value="1"/>
</dbReference>
<dbReference type="SUPFAM" id="SSF48452">
    <property type="entry name" value="TPR-like"/>
    <property type="match status" value="3"/>
</dbReference>
<dbReference type="Proteomes" id="UP000287352">
    <property type="component" value="Unassembled WGS sequence"/>
</dbReference>
<name>A0A401ZWT4_9CHLR</name>
<evidence type="ECO:0000256" key="1">
    <source>
        <dbReference type="ARBA" id="ARBA00022741"/>
    </source>
</evidence>
<comment type="caution">
    <text evidence="6">The sequence shown here is derived from an EMBL/GenBank/DDBJ whole genome shotgun (WGS) entry which is preliminary data.</text>
</comment>
<feature type="region of interest" description="Disordered" evidence="4">
    <location>
        <begin position="334"/>
        <end position="367"/>
    </location>
</feature>
<evidence type="ECO:0000256" key="4">
    <source>
        <dbReference type="SAM" id="MobiDB-lite"/>
    </source>
</evidence>
<gene>
    <name evidence="6" type="ORF">KTT_11310</name>
</gene>
<keyword evidence="2" id="KW-0067">ATP-binding</keyword>
<dbReference type="PROSITE" id="PS50005">
    <property type="entry name" value="TPR"/>
    <property type="match status" value="1"/>
</dbReference>
<dbReference type="EMBL" id="BIFR01000001">
    <property type="protein sequence ID" value="GCE11272.1"/>
    <property type="molecule type" value="Genomic_DNA"/>
</dbReference>
<feature type="repeat" description="TPR" evidence="3">
    <location>
        <begin position="756"/>
        <end position="789"/>
    </location>
</feature>
<dbReference type="InterPro" id="IPR027417">
    <property type="entry name" value="P-loop_NTPase"/>
</dbReference>
<dbReference type="SUPFAM" id="SSF52540">
    <property type="entry name" value="P-loop containing nucleoside triphosphate hydrolases"/>
    <property type="match status" value="1"/>
</dbReference>
<dbReference type="GO" id="GO:0005737">
    <property type="term" value="C:cytoplasm"/>
    <property type="evidence" value="ECO:0007669"/>
    <property type="project" value="TreeGrafter"/>
</dbReference>
<feature type="region of interest" description="Disordered" evidence="4">
    <location>
        <begin position="1230"/>
        <end position="1253"/>
    </location>
</feature>
<dbReference type="Gene3D" id="1.25.40.10">
    <property type="entry name" value="Tetratricopeptide repeat domain"/>
    <property type="match status" value="3"/>
</dbReference>
<accession>A0A401ZWT4</accession>
<keyword evidence="1" id="KW-0547">Nucleotide-binding</keyword>
<sequence>MFADITGSTPLADRLDPEEMRSLLTSYFNLMAEQIRKHGGTIEKYIGDAIMAVFGAPIAHEDDPDRAIRAALDMQTALTNFNQQRLLYDTENAQLQMRIGINTGEVAAPNNAGRQRQDFLITGDAVNIAARLQQVATPDTILVGERTYLSARQLFAFRAISPLQLKGKPEPIAAHVVIGLQQQSSIILQPPRGIGGRSVPLIGRTLELTLLHANYARVLAEHHPHLITILGAPGIGKSRMVQEFITREKKLAQRKTNQEEHIPPLVLKGRCPPYGEGITYWPFIEIVRTLINVQTSDNNEMIQQRFLTFVNETLSRARSTESAEEIASAILPQIDRDPTPKDFGSESLKPERQGLSTPTSPLKQGGTQGTLLRAWRVLLEALGEQQPLIIVLDDLQWADEAFLDLLEYLTDRITATPVLFLCPARPEFLEHRRDWGGGHRNFTAIELETLTWQESSDLVDALLNPNDLPETLRYTILTRAEGNPFFVEEIVRMFIDQGILVREQSDEHETPTWRIGYRNDVLLGELSTPGEPPEDALIEQHYLLPLSHVPDTIQGVLAARVDLLDPTEKLILQHAAIIGRTFWLSSLLEMASDLYPELVMEALVSLLKRDFVTEIGKQRNSPDENDRTFNFKHILIRDVVYNTIPRQRRTREHAHLALWLEGKTQTRQEAFIELLAYHYQQALASWSANLALEWLDIGNLPLHHLTRKELRQRTLHFLILTGDQALHNYYTLRALKAYNDALELLVEEQADAPSRSSMHEKLGDAYSQRGNLDEAWQHYRQALQLLNAQGTSEDTASLLFLYERLALLATRWLARFDIQPDVQETWTYIDAGLQLLEGQPISRESIAFLTYRAFWYIRQLETAPTERKQELAEQAFESGKAALRLAEELDNPRTLSLTLDAMGFIYDEYHKYREALELQQRRLKLEGLLTDREELYDLYFSLGAAYEKVADYPSALMWYGRAWSDAQTMESPSMLLTSIVGRMRAWRQWNRWENAHQVALEILQLIEKYQQDEKRQLWALETLSVIAYHQGKLEEGDQYARQYKRLIDQQSTRSGVDEKTRFHAIHLARGDYERALLDYKEKISHSEPYPQPETLATLAELVVRTPEQGEEQLQICQRAIQVGEQSGARKSLAVALRARGNLWLQRHDWTAAEEDLRRALQLCEELDLPWERGHTLYALALLYQQRASELTTTDQKEAHSYASRARYHLEQAHGFYKSLGATPAAAQVEVALKQERQSPSPAEDRVDSKEVSH</sequence>
<dbReference type="Gene3D" id="3.30.70.1230">
    <property type="entry name" value="Nucleotide cyclase"/>
    <property type="match status" value="1"/>
</dbReference>
<dbReference type="CDD" id="cd07302">
    <property type="entry name" value="CHD"/>
    <property type="match status" value="1"/>
</dbReference>
<proteinExistence type="predicted"/>
<dbReference type="SUPFAM" id="SSF55073">
    <property type="entry name" value="Nucleotide cyclase"/>
    <property type="match status" value="1"/>
</dbReference>
<dbReference type="InterPro" id="IPR001054">
    <property type="entry name" value="A/G_cyclase"/>
</dbReference>
<feature type="domain" description="Guanylate cyclase" evidence="5">
    <location>
        <begin position="1"/>
        <end position="133"/>
    </location>
</feature>
<dbReference type="InterPro" id="IPR019734">
    <property type="entry name" value="TPR_rpt"/>
</dbReference>
<keyword evidence="7" id="KW-1185">Reference proteome</keyword>
<evidence type="ECO:0000256" key="2">
    <source>
        <dbReference type="ARBA" id="ARBA00022840"/>
    </source>
</evidence>
<dbReference type="SMART" id="SM00028">
    <property type="entry name" value="TPR"/>
    <property type="match status" value="4"/>
</dbReference>
<dbReference type="SMART" id="SM00044">
    <property type="entry name" value="CYCc"/>
    <property type="match status" value="1"/>
</dbReference>
<reference evidence="7" key="1">
    <citation type="submission" date="2018-12" db="EMBL/GenBank/DDBJ databases">
        <title>Tengunoibacter tsumagoiensis gen. nov., sp. nov., Dictyobacter kobayashii sp. nov., D. alpinus sp. nov., and D. joshuensis sp. nov. and description of Dictyobacteraceae fam. nov. within the order Ktedonobacterales isolated from Tengu-no-mugimeshi.</title>
        <authorList>
            <person name="Wang C.M."/>
            <person name="Zheng Y."/>
            <person name="Sakai Y."/>
            <person name="Toyoda A."/>
            <person name="Minakuchi Y."/>
            <person name="Abe K."/>
            <person name="Yokota A."/>
            <person name="Yabe S."/>
        </authorList>
    </citation>
    <scope>NUCLEOTIDE SEQUENCE [LARGE SCALE GENOMIC DNA]</scope>
    <source>
        <strain evidence="7">Uno3</strain>
    </source>
</reference>
<feature type="compositionally biased region" description="Basic and acidic residues" evidence="4">
    <location>
        <begin position="1232"/>
        <end position="1253"/>
    </location>
</feature>
<dbReference type="Pfam" id="PF00211">
    <property type="entry name" value="Guanylate_cyc"/>
    <property type="match status" value="1"/>
</dbReference>
<dbReference type="GO" id="GO:0005524">
    <property type="term" value="F:ATP binding"/>
    <property type="evidence" value="ECO:0007669"/>
    <property type="project" value="UniProtKB-KW"/>
</dbReference>
<evidence type="ECO:0000259" key="5">
    <source>
        <dbReference type="PROSITE" id="PS50125"/>
    </source>
</evidence>
<dbReference type="InterPro" id="IPR041664">
    <property type="entry name" value="AAA_16"/>
</dbReference>
<dbReference type="Pfam" id="PF13191">
    <property type="entry name" value="AAA_16"/>
    <property type="match status" value="1"/>
</dbReference>
<dbReference type="PANTHER" id="PTHR16305:SF28">
    <property type="entry name" value="GUANYLATE CYCLASE DOMAIN-CONTAINING PROTEIN"/>
    <property type="match status" value="1"/>
</dbReference>
<organism evidence="6 7">
    <name type="scientific">Tengunoibacter tsumagoiensis</name>
    <dbReference type="NCBI Taxonomy" id="2014871"/>
    <lineage>
        <taxon>Bacteria</taxon>
        <taxon>Bacillati</taxon>
        <taxon>Chloroflexota</taxon>
        <taxon>Ktedonobacteria</taxon>
        <taxon>Ktedonobacterales</taxon>
        <taxon>Dictyobacteraceae</taxon>
        <taxon>Tengunoibacter</taxon>
    </lineage>
</organism>